<feature type="domain" description="EamA" evidence="7">
    <location>
        <begin position="7"/>
        <end position="145"/>
    </location>
</feature>
<feature type="transmembrane region" description="Helical" evidence="6">
    <location>
        <begin position="187"/>
        <end position="209"/>
    </location>
</feature>
<evidence type="ECO:0000256" key="5">
    <source>
        <dbReference type="ARBA" id="ARBA00023136"/>
    </source>
</evidence>
<proteinExistence type="predicted"/>
<feature type="transmembrane region" description="Helical" evidence="6">
    <location>
        <begin position="245"/>
        <end position="265"/>
    </location>
</feature>
<organism evidence="8">
    <name type="scientific">marine metagenome</name>
    <dbReference type="NCBI Taxonomy" id="408172"/>
    <lineage>
        <taxon>unclassified sequences</taxon>
        <taxon>metagenomes</taxon>
        <taxon>ecological metagenomes</taxon>
    </lineage>
</organism>
<dbReference type="Pfam" id="PF00892">
    <property type="entry name" value="EamA"/>
    <property type="match status" value="2"/>
</dbReference>
<dbReference type="AlphaFoldDB" id="A0A381N9D8"/>
<dbReference type="EMBL" id="UINC01000207">
    <property type="protein sequence ID" value="SUZ51117.1"/>
    <property type="molecule type" value="Genomic_DNA"/>
</dbReference>
<protein>
    <recommendedName>
        <fullName evidence="7">EamA domain-containing protein</fullName>
    </recommendedName>
</protein>
<gene>
    <name evidence="8" type="ORF">METZ01_LOCUS3971</name>
</gene>
<keyword evidence="4 6" id="KW-1133">Transmembrane helix</keyword>
<dbReference type="InterPro" id="IPR037185">
    <property type="entry name" value="EmrE-like"/>
</dbReference>
<feature type="transmembrane region" description="Helical" evidence="6">
    <location>
        <begin position="157"/>
        <end position="175"/>
    </location>
</feature>
<evidence type="ECO:0000256" key="2">
    <source>
        <dbReference type="ARBA" id="ARBA00022475"/>
    </source>
</evidence>
<feature type="transmembrane region" description="Helical" evidence="6">
    <location>
        <begin position="129"/>
        <end position="145"/>
    </location>
</feature>
<feature type="transmembrane region" description="Helical" evidence="6">
    <location>
        <begin position="104"/>
        <end position="122"/>
    </location>
</feature>
<evidence type="ECO:0000313" key="8">
    <source>
        <dbReference type="EMBL" id="SUZ51117.1"/>
    </source>
</evidence>
<keyword evidence="5 6" id="KW-0472">Membrane</keyword>
<evidence type="ECO:0000256" key="1">
    <source>
        <dbReference type="ARBA" id="ARBA00004651"/>
    </source>
</evidence>
<dbReference type="GO" id="GO:0005886">
    <property type="term" value="C:plasma membrane"/>
    <property type="evidence" value="ECO:0007669"/>
    <property type="project" value="UniProtKB-SubCell"/>
</dbReference>
<evidence type="ECO:0000256" key="6">
    <source>
        <dbReference type="SAM" id="Phobius"/>
    </source>
</evidence>
<name>A0A381N9D8_9ZZZZ</name>
<dbReference type="PANTHER" id="PTHR42920">
    <property type="entry name" value="OS03G0707200 PROTEIN-RELATED"/>
    <property type="match status" value="1"/>
</dbReference>
<feature type="domain" description="EamA" evidence="7">
    <location>
        <begin position="160"/>
        <end position="286"/>
    </location>
</feature>
<evidence type="ECO:0000256" key="4">
    <source>
        <dbReference type="ARBA" id="ARBA00022989"/>
    </source>
</evidence>
<sequence>MNSQAIKADLLMLIAAVIWGFAFVAQREGMETMGPFLFNGVRFLIGVVALSPVVWYLSKKPQPDHKAEVSTKKLLIAGTMAGLLLFIAISFQQYGLQFTTAGKAGFITGLYIFFVPLIGLFFGQKTGSGTWLGATIALIGLYLLSIKEDFSIAEGDLPQLICAVFFASHVLYIGYFAKLMDPLKLSLVQYVVTGILSLLIAIVVELITWDMIMETAIPLLYAGVMSTGIAYTLQVVAQQHAHSSHAAIILSLEGAFAVLGGWLLLDEYLSTRGLLGCGLMLTGMFLSQLLPKLDTVYRKK</sequence>
<evidence type="ECO:0000259" key="7">
    <source>
        <dbReference type="Pfam" id="PF00892"/>
    </source>
</evidence>
<feature type="transmembrane region" description="Helical" evidence="6">
    <location>
        <begin position="215"/>
        <end position="233"/>
    </location>
</feature>
<dbReference type="SUPFAM" id="SSF103481">
    <property type="entry name" value="Multidrug resistance efflux transporter EmrE"/>
    <property type="match status" value="2"/>
</dbReference>
<dbReference type="InterPro" id="IPR000620">
    <property type="entry name" value="EamA_dom"/>
</dbReference>
<evidence type="ECO:0000256" key="3">
    <source>
        <dbReference type="ARBA" id="ARBA00022692"/>
    </source>
</evidence>
<feature type="transmembrane region" description="Helical" evidence="6">
    <location>
        <begin position="74"/>
        <end position="92"/>
    </location>
</feature>
<dbReference type="InterPro" id="IPR051258">
    <property type="entry name" value="Diverse_Substrate_Transporter"/>
</dbReference>
<feature type="transmembrane region" description="Helical" evidence="6">
    <location>
        <begin position="36"/>
        <end position="58"/>
    </location>
</feature>
<keyword evidence="2" id="KW-1003">Cell membrane</keyword>
<keyword evidence="3 6" id="KW-0812">Transmembrane</keyword>
<comment type="subcellular location">
    <subcellularLocation>
        <location evidence="1">Cell membrane</location>
        <topology evidence="1">Multi-pass membrane protein</topology>
    </subcellularLocation>
</comment>
<accession>A0A381N9D8</accession>
<feature type="transmembrane region" description="Helical" evidence="6">
    <location>
        <begin position="271"/>
        <end position="290"/>
    </location>
</feature>
<reference evidence="8" key="1">
    <citation type="submission" date="2018-05" db="EMBL/GenBank/DDBJ databases">
        <authorList>
            <person name="Lanie J.A."/>
            <person name="Ng W.-L."/>
            <person name="Kazmierczak K.M."/>
            <person name="Andrzejewski T.M."/>
            <person name="Davidsen T.M."/>
            <person name="Wayne K.J."/>
            <person name="Tettelin H."/>
            <person name="Glass J.I."/>
            <person name="Rusch D."/>
            <person name="Podicherti R."/>
            <person name="Tsui H.-C.T."/>
            <person name="Winkler M.E."/>
        </authorList>
    </citation>
    <scope>NUCLEOTIDE SEQUENCE</scope>
</reference>
<dbReference type="PANTHER" id="PTHR42920:SF5">
    <property type="entry name" value="EAMA DOMAIN-CONTAINING PROTEIN"/>
    <property type="match status" value="1"/>
</dbReference>